<dbReference type="GO" id="GO:0007155">
    <property type="term" value="P:cell adhesion"/>
    <property type="evidence" value="ECO:0007669"/>
    <property type="project" value="InterPro"/>
</dbReference>
<dbReference type="Proteomes" id="UP000036851">
    <property type="component" value="Unassembled WGS sequence"/>
</dbReference>
<dbReference type="SUPFAM" id="SSF49401">
    <property type="entry name" value="Bacterial adhesins"/>
    <property type="match status" value="1"/>
</dbReference>
<accession>A0A0L7SWN9</accession>
<name>A0A0L7SWN9_9GAMM</name>
<evidence type="ECO:0000313" key="4">
    <source>
        <dbReference type="Proteomes" id="UP000036851"/>
    </source>
</evidence>
<proteinExistence type="predicted"/>
<dbReference type="EMBL" id="JRXF01000063">
    <property type="protein sequence ID" value="KOC87615.1"/>
    <property type="molecule type" value="Genomic_DNA"/>
</dbReference>
<dbReference type="InterPro" id="IPR000259">
    <property type="entry name" value="Adhesion_dom_fimbrial"/>
</dbReference>
<dbReference type="InterPro" id="IPR008966">
    <property type="entry name" value="Adhesion_dom_sf"/>
</dbReference>
<evidence type="ECO:0000313" key="2">
    <source>
        <dbReference type="EMBL" id="KOC87490.1"/>
    </source>
</evidence>
<comment type="caution">
    <text evidence="2">The sequence shown here is derived from an EMBL/GenBank/DDBJ whole genome shotgun (WGS) entry which is preliminary data.</text>
</comment>
<evidence type="ECO:0000313" key="3">
    <source>
        <dbReference type="EMBL" id="KOC87615.1"/>
    </source>
</evidence>
<gene>
    <name evidence="2" type="ORF">NG42_20390</name>
    <name evidence="3" type="ORF">NG43_21300</name>
</gene>
<protein>
    <recommendedName>
        <fullName evidence="1">Fimbrial-type adhesion domain-containing protein</fullName>
    </recommendedName>
</protein>
<dbReference type="Pfam" id="PF00419">
    <property type="entry name" value="Fimbrial"/>
    <property type="match status" value="1"/>
</dbReference>
<dbReference type="Gene3D" id="2.60.40.1090">
    <property type="entry name" value="Fimbrial-type adhesion domain"/>
    <property type="match status" value="1"/>
</dbReference>
<evidence type="ECO:0000313" key="5">
    <source>
        <dbReference type="Proteomes" id="UP000037088"/>
    </source>
</evidence>
<dbReference type="Proteomes" id="UP000037088">
    <property type="component" value="Unassembled WGS sequence"/>
</dbReference>
<dbReference type="PATRIC" id="fig|1560201.3.peg.4328"/>
<dbReference type="STRING" id="1560201.NG42_20390"/>
<dbReference type="EMBL" id="JRXE01000039">
    <property type="protein sequence ID" value="KOC87490.1"/>
    <property type="molecule type" value="Genomic_DNA"/>
</dbReference>
<reference evidence="4 5" key="1">
    <citation type="journal article" date="2015" name="Int. J. Syst. Evol. Microbiol.">
        <title>Erwinia iniecta sp. nov., isolated from Russian wheat aphids (Diuraphis noxia).</title>
        <authorList>
            <person name="Campillo T."/>
            <person name="Luna E."/>
            <person name="Portier P."/>
            <person name="Fischer-Le Saux M."/>
            <person name="Lapitan N."/>
            <person name="Tisserat N.A."/>
            <person name="Leach J.E."/>
        </authorList>
    </citation>
    <scope>NUCLEOTIDE SEQUENCE [LARGE SCALE GENOMIC DNA]</scope>
    <source>
        <strain evidence="2 5">B120</strain>
        <strain evidence="3 4">B149</strain>
    </source>
</reference>
<dbReference type="GO" id="GO:0009289">
    <property type="term" value="C:pilus"/>
    <property type="evidence" value="ECO:0007669"/>
    <property type="project" value="InterPro"/>
</dbReference>
<dbReference type="InterPro" id="IPR036937">
    <property type="entry name" value="Adhesion_dom_fimbrial_sf"/>
</dbReference>
<sequence>MLVAFGINLLSVAHAVPQKNIMLRVVLITPACTINQGQMITVEFGDNLNADKVDGQNYLQDIDFKLKCPGTVAPSVVTLTLAGAVSPFDITALDTNMPGLGIRMLLDGVPLEINKSVPIDIGHLPRLQAVPVQRHGAILAKGKIRASATLRAVYL</sequence>
<keyword evidence="5" id="KW-1185">Reference proteome</keyword>
<feature type="domain" description="Fimbrial-type adhesion" evidence="1">
    <location>
        <begin position="27"/>
        <end position="154"/>
    </location>
</feature>
<dbReference type="AlphaFoldDB" id="A0A0L7SWN9"/>
<evidence type="ECO:0000259" key="1">
    <source>
        <dbReference type="Pfam" id="PF00419"/>
    </source>
</evidence>
<organism evidence="2 5">
    <name type="scientific">Winslowiella iniecta</name>
    <dbReference type="NCBI Taxonomy" id="1560201"/>
    <lineage>
        <taxon>Bacteria</taxon>
        <taxon>Pseudomonadati</taxon>
        <taxon>Pseudomonadota</taxon>
        <taxon>Gammaproteobacteria</taxon>
        <taxon>Enterobacterales</taxon>
        <taxon>Erwiniaceae</taxon>
        <taxon>Winslowiella</taxon>
    </lineage>
</organism>